<dbReference type="Proteomes" id="UP001338582">
    <property type="component" value="Chromosome 5"/>
</dbReference>
<dbReference type="EMBL" id="CP138898">
    <property type="protein sequence ID" value="WPK26793.1"/>
    <property type="molecule type" value="Genomic_DNA"/>
</dbReference>
<evidence type="ECO:0000256" key="1">
    <source>
        <dbReference type="SAM" id="SignalP"/>
    </source>
</evidence>
<dbReference type="RefSeq" id="XP_062879172.1">
    <property type="nucleotide sequence ID" value="XM_063023102.1"/>
</dbReference>
<keyword evidence="3" id="KW-1185">Reference proteome</keyword>
<dbReference type="AlphaFoldDB" id="A0AAX4HE42"/>
<name>A0AAX4HE42_9ASCO</name>
<evidence type="ECO:0000313" key="3">
    <source>
        <dbReference type="Proteomes" id="UP001338582"/>
    </source>
</evidence>
<accession>A0AAX4HE42</accession>
<reference evidence="2 3" key="1">
    <citation type="submission" date="2023-10" db="EMBL/GenBank/DDBJ databases">
        <title>Draft Genome Sequence of Candida saopaulonensis from a very Premature Infant with Sepsis.</title>
        <authorList>
            <person name="Ning Y."/>
            <person name="Dai R."/>
            <person name="Xiao M."/>
            <person name="Xu Y."/>
            <person name="Yan Q."/>
            <person name="Zhang L."/>
        </authorList>
    </citation>
    <scope>NUCLEOTIDE SEQUENCE [LARGE SCALE GENOMIC DNA]</scope>
    <source>
        <strain evidence="2 3">19XY460</strain>
    </source>
</reference>
<protein>
    <submittedName>
        <fullName evidence="2">Uncharacterized protein</fullName>
    </submittedName>
</protein>
<organism evidence="2 3">
    <name type="scientific">Australozyma saopauloensis</name>
    <dbReference type="NCBI Taxonomy" id="291208"/>
    <lineage>
        <taxon>Eukaryota</taxon>
        <taxon>Fungi</taxon>
        <taxon>Dikarya</taxon>
        <taxon>Ascomycota</taxon>
        <taxon>Saccharomycotina</taxon>
        <taxon>Pichiomycetes</taxon>
        <taxon>Metschnikowiaceae</taxon>
        <taxon>Australozyma</taxon>
    </lineage>
</organism>
<feature type="chain" id="PRO_5043948925" evidence="1">
    <location>
        <begin position="29"/>
        <end position="150"/>
    </location>
</feature>
<dbReference type="GeneID" id="88175215"/>
<proteinExistence type="predicted"/>
<evidence type="ECO:0000313" key="2">
    <source>
        <dbReference type="EMBL" id="WPK26793.1"/>
    </source>
</evidence>
<sequence length="150" mass="17989">MTFLFTIFDLNMRFHLLFFLLLNTITLAHPVSIEEAEHQRFDYFKSQLRRLNYYVEEVFCPNGLFNADNALSVDTLNEKKLLYTRYLFKLSQRFVALGLNPADFFCEAEPTFATIHKRHQAPRKRTKLSRYRVMDYLYRILEEENVFGVL</sequence>
<feature type="signal peptide" evidence="1">
    <location>
        <begin position="1"/>
        <end position="28"/>
    </location>
</feature>
<dbReference type="KEGG" id="asau:88175215"/>
<keyword evidence="1" id="KW-0732">Signal</keyword>
<gene>
    <name evidence="2" type="ORF">PUMCH_004154</name>
</gene>